<dbReference type="Proteomes" id="UP000037136">
    <property type="component" value="Unassembled WGS sequence"/>
</dbReference>
<accession>A0A2A9P8G3</accession>
<feature type="transmembrane region" description="Helical" evidence="1">
    <location>
        <begin position="15"/>
        <end position="35"/>
    </location>
</feature>
<comment type="caution">
    <text evidence="2">The sequence shown here is derived from an EMBL/GenBank/DDBJ whole genome shotgun (WGS) entry which is preliminary data.</text>
</comment>
<evidence type="ECO:0000313" key="2">
    <source>
        <dbReference type="EMBL" id="PFH57126.1"/>
    </source>
</evidence>
<sequence>MPLFQSLLPSNEGYLPYYSLILSGLEFIISTRVLLNLESLRSFYNLASGQQNKPDRKGASTHASNDQITPLVGRLFSHLTITLGSVRFYAAYHIHNGPVYDLALSTYVVGLAFMFIELYVFTSSLLNALA</sequence>
<proteinExistence type="predicted"/>
<feature type="transmembrane region" description="Helical" evidence="1">
    <location>
        <begin position="75"/>
        <end position="95"/>
    </location>
</feature>
<protein>
    <submittedName>
        <fullName evidence="2">Uncharacterized protein</fullName>
    </submittedName>
</protein>
<keyword evidence="1" id="KW-0812">Transmembrane</keyword>
<gene>
    <name evidence="2" type="ORF">XA68_15487</name>
</gene>
<dbReference type="InterPro" id="IPR005352">
    <property type="entry name" value="Erg28"/>
</dbReference>
<name>A0A2A9P8G3_OPHUN</name>
<organism evidence="2 3">
    <name type="scientific">Ophiocordyceps unilateralis</name>
    <name type="common">Zombie-ant fungus</name>
    <name type="synonym">Torrubia unilateralis</name>
    <dbReference type="NCBI Taxonomy" id="268505"/>
    <lineage>
        <taxon>Eukaryota</taxon>
        <taxon>Fungi</taxon>
        <taxon>Dikarya</taxon>
        <taxon>Ascomycota</taxon>
        <taxon>Pezizomycotina</taxon>
        <taxon>Sordariomycetes</taxon>
        <taxon>Hypocreomycetidae</taxon>
        <taxon>Hypocreales</taxon>
        <taxon>Ophiocordycipitaceae</taxon>
        <taxon>Ophiocordyceps</taxon>
    </lineage>
</organism>
<dbReference type="Pfam" id="PF03694">
    <property type="entry name" value="Erg28"/>
    <property type="match status" value="1"/>
</dbReference>
<feature type="transmembrane region" description="Helical" evidence="1">
    <location>
        <begin position="107"/>
        <end position="129"/>
    </location>
</feature>
<reference evidence="2 3" key="1">
    <citation type="journal article" date="2015" name="BMC Genomics">
        <title>Gene expression during zombie ant biting behavior reflects the complexity underlying fungal parasitic behavioral manipulation.</title>
        <authorList>
            <person name="de Bekker C."/>
            <person name="Ohm R.A."/>
            <person name="Loreto R.G."/>
            <person name="Sebastian A."/>
            <person name="Albert I."/>
            <person name="Merrow M."/>
            <person name="Brachmann A."/>
            <person name="Hughes D.P."/>
        </authorList>
    </citation>
    <scope>NUCLEOTIDE SEQUENCE [LARGE SCALE GENOMIC DNA]</scope>
    <source>
        <strain evidence="2 3">SC16a</strain>
    </source>
</reference>
<keyword evidence="1" id="KW-0472">Membrane</keyword>
<keyword evidence="3" id="KW-1185">Reference proteome</keyword>
<dbReference type="AlphaFoldDB" id="A0A2A9P8G3"/>
<reference evidence="2 3" key="2">
    <citation type="journal article" date="2017" name="Sci. Rep.">
        <title>Ant-infecting Ophiocordyceps genomes reveal a high diversity of potential behavioral manipulation genes and a possible major role for enterotoxins.</title>
        <authorList>
            <person name="de Bekker C."/>
            <person name="Ohm R.A."/>
            <person name="Evans H.C."/>
            <person name="Brachmann A."/>
            <person name="Hughes D.P."/>
        </authorList>
    </citation>
    <scope>NUCLEOTIDE SEQUENCE [LARGE SCALE GENOMIC DNA]</scope>
    <source>
        <strain evidence="2 3">SC16a</strain>
    </source>
</reference>
<dbReference type="OrthoDB" id="6485510at2759"/>
<evidence type="ECO:0000256" key="1">
    <source>
        <dbReference type="SAM" id="Phobius"/>
    </source>
</evidence>
<dbReference type="EMBL" id="LAZP02000453">
    <property type="protein sequence ID" value="PFH57126.1"/>
    <property type="molecule type" value="Genomic_DNA"/>
</dbReference>
<dbReference type="STRING" id="268505.A0A2A9P8G3"/>
<keyword evidence="1" id="KW-1133">Transmembrane helix</keyword>
<evidence type="ECO:0000313" key="3">
    <source>
        <dbReference type="Proteomes" id="UP000037136"/>
    </source>
</evidence>
<dbReference type="GO" id="GO:0016020">
    <property type="term" value="C:membrane"/>
    <property type="evidence" value="ECO:0007669"/>
    <property type="project" value="InterPro"/>
</dbReference>